<sequence>MIYLLPIFFVFPHVSSSVSEFSFVGDRLKKNSVISLNGLPDHFLFRFHFFPKPIAIFLRDVIGVFWIFSIGVSIGFELEAYFRGSIKRNSSDLL</sequence>
<evidence type="ECO:0000313" key="3">
    <source>
        <dbReference type="Proteomes" id="UP000231912"/>
    </source>
</evidence>
<dbReference type="AlphaFoldDB" id="A0A2M9ZEQ3"/>
<accession>A0A2M9ZEQ3</accession>
<keyword evidence="1" id="KW-1133">Transmembrane helix</keyword>
<keyword evidence="1" id="KW-0812">Transmembrane</keyword>
<dbReference type="EMBL" id="NPDT01000001">
    <property type="protein sequence ID" value="PJZ66893.1"/>
    <property type="molecule type" value="Genomic_DNA"/>
</dbReference>
<name>A0A2M9ZEQ3_9LEPT</name>
<dbReference type="Proteomes" id="UP000231912">
    <property type="component" value="Unassembled WGS sequence"/>
</dbReference>
<proteinExistence type="predicted"/>
<reference evidence="2 3" key="1">
    <citation type="submission" date="2017-07" db="EMBL/GenBank/DDBJ databases">
        <title>Leptospira spp. isolated from tropical soils.</title>
        <authorList>
            <person name="Thibeaux R."/>
            <person name="Iraola G."/>
            <person name="Ferres I."/>
            <person name="Bierque E."/>
            <person name="Girault D."/>
            <person name="Soupe-Gilbert M.-E."/>
            <person name="Picardeau M."/>
            <person name="Goarant C."/>
        </authorList>
    </citation>
    <scope>NUCLEOTIDE SEQUENCE [LARGE SCALE GENOMIC DNA]</scope>
    <source>
        <strain evidence="2 3">FH2-C-A2</strain>
    </source>
</reference>
<keyword evidence="1" id="KW-0472">Membrane</keyword>
<feature type="transmembrane region" description="Helical" evidence="1">
    <location>
        <begin position="54"/>
        <end position="78"/>
    </location>
</feature>
<evidence type="ECO:0000256" key="1">
    <source>
        <dbReference type="SAM" id="Phobius"/>
    </source>
</evidence>
<protein>
    <submittedName>
        <fullName evidence="2">Uncharacterized protein</fullName>
    </submittedName>
</protein>
<organism evidence="2 3">
    <name type="scientific">Leptospira wolffii</name>
    <dbReference type="NCBI Taxonomy" id="409998"/>
    <lineage>
        <taxon>Bacteria</taxon>
        <taxon>Pseudomonadati</taxon>
        <taxon>Spirochaetota</taxon>
        <taxon>Spirochaetia</taxon>
        <taxon>Leptospirales</taxon>
        <taxon>Leptospiraceae</taxon>
        <taxon>Leptospira</taxon>
    </lineage>
</organism>
<comment type="caution">
    <text evidence="2">The sequence shown here is derived from an EMBL/GenBank/DDBJ whole genome shotgun (WGS) entry which is preliminary data.</text>
</comment>
<evidence type="ECO:0000313" key="2">
    <source>
        <dbReference type="EMBL" id="PJZ66893.1"/>
    </source>
</evidence>
<gene>
    <name evidence="2" type="ORF">CH371_02005</name>
</gene>